<dbReference type="PANTHER" id="PTHR34934">
    <property type="entry name" value="FLAVIN-DEPENDENT THYMIDYLATE SYNTHASE"/>
    <property type="match status" value="1"/>
</dbReference>
<dbReference type="CDD" id="cd20175">
    <property type="entry name" value="ThyX"/>
    <property type="match status" value="2"/>
</dbReference>
<comment type="caution">
    <text evidence="1">The sequence shown here is derived from an EMBL/GenBank/DDBJ whole genome shotgun (WGS) entry which is preliminary data.</text>
</comment>
<dbReference type="Gene3D" id="3.30.1360.170">
    <property type="match status" value="2"/>
</dbReference>
<evidence type="ECO:0000313" key="2">
    <source>
        <dbReference type="Proteomes" id="UP000178098"/>
    </source>
</evidence>
<dbReference type="Pfam" id="PF02511">
    <property type="entry name" value="Thy1"/>
    <property type="match status" value="2"/>
</dbReference>
<name>A0A1F7HJT5_9BACT</name>
<dbReference type="EMBL" id="MFZT01000026">
    <property type="protein sequence ID" value="OGK31256.1"/>
    <property type="molecule type" value="Genomic_DNA"/>
</dbReference>
<dbReference type="AlphaFoldDB" id="A0A1F7HJT5"/>
<dbReference type="GO" id="GO:0004799">
    <property type="term" value="F:thymidylate synthase activity"/>
    <property type="evidence" value="ECO:0007669"/>
    <property type="project" value="TreeGrafter"/>
</dbReference>
<accession>A0A1F7HJT5</accession>
<dbReference type="Proteomes" id="UP000178098">
    <property type="component" value="Unassembled WGS sequence"/>
</dbReference>
<protein>
    <recommendedName>
        <fullName evidence="3">Thymidylate synthase</fullName>
    </recommendedName>
</protein>
<dbReference type="GO" id="GO:0050797">
    <property type="term" value="F:thymidylate synthase (FAD) activity"/>
    <property type="evidence" value="ECO:0007669"/>
    <property type="project" value="InterPro"/>
</dbReference>
<dbReference type="GO" id="GO:0006231">
    <property type="term" value="P:dTMP biosynthetic process"/>
    <property type="evidence" value="ECO:0007669"/>
    <property type="project" value="InterPro"/>
</dbReference>
<organism evidence="1 2">
    <name type="scientific">Candidatus Roizmanbacteria bacterium RIFCSPHIGHO2_02_FULL_43_11</name>
    <dbReference type="NCBI Taxonomy" id="1802043"/>
    <lineage>
        <taxon>Bacteria</taxon>
        <taxon>Candidatus Roizmaniibacteriota</taxon>
    </lineage>
</organism>
<dbReference type="PANTHER" id="PTHR34934:SF1">
    <property type="entry name" value="FLAVIN-DEPENDENT THYMIDYLATE SYNTHASE"/>
    <property type="match status" value="1"/>
</dbReference>
<dbReference type="GO" id="GO:0070402">
    <property type="term" value="F:NADPH binding"/>
    <property type="evidence" value="ECO:0007669"/>
    <property type="project" value="TreeGrafter"/>
</dbReference>
<dbReference type="SUPFAM" id="SSF69796">
    <property type="entry name" value="Thymidylate synthase-complementing protein Thy1"/>
    <property type="match status" value="2"/>
</dbReference>
<gene>
    <name evidence="1" type="ORF">A3D08_01130</name>
</gene>
<sequence length="546" mass="62449">MPSRESTFSQSESLPPNIRAYLEEYLAYGSHFVDPPQVRLALATQGIDADLSAADVATTVAYQCYQPGVTPMRHREPEKSQRVLDITLDGGHHTTRQHMYYCWHLVGISRSALHDVFHAHPYYNSEQQSQRYAEARAGYFLLPAHLHPEQREHYERSADFMNQAYFQLLEALQPYVLERIGQMYPSSRWLVDRTQKRLEEKAKKICQEIARYVLPIAQKTNLYHTLSELQLLRLFRASQIGHFTEEVRYIIARMVGEVGQHDPSIYRELRTPVKIDQHPQIPHDEKRVYCANFDAALDSTQSKQSAITGNPRDVLTSAIQNALCVPAHSITYERALQMLFDPHENGLWADVFDSGMHDPVTQAARNVSVTFLTRLSHTADSQRQRHRMTPGTTPPISASYTGIPDYVTPLIIRETPELAQLYDSMMESIYAHVEAALKVGVPLEYAHALLPNAHTLRVVESGDVFDWVHRLRLRLCYLAQEEIFFISLEQAKAFVEEFPEGRDLFLAPCGVRKAAAITPKCPEGDRWCGKPVYNWDLDTYAEGRLI</sequence>
<reference evidence="1 2" key="1">
    <citation type="journal article" date="2016" name="Nat. Commun.">
        <title>Thousands of microbial genomes shed light on interconnected biogeochemical processes in an aquifer system.</title>
        <authorList>
            <person name="Anantharaman K."/>
            <person name="Brown C.T."/>
            <person name="Hug L.A."/>
            <person name="Sharon I."/>
            <person name="Castelle C.J."/>
            <person name="Probst A.J."/>
            <person name="Thomas B.C."/>
            <person name="Singh A."/>
            <person name="Wilkins M.J."/>
            <person name="Karaoz U."/>
            <person name="Brodie E.L."/>
            <person name="Williams K.H."/>
            <person name="Hubbard S.S."/>
            <person name="Banfield J.F."/>
        </authorList>
    </citation>
    <scope>NUCLEOTIDE SEQUENCE [LARGE SCALE GENOMIC DNA]</scope>
</reference>
<dbReference type="GO" id="GO:0050660">
    <property type="term" value="F:flavin adenine dinucleotide binding"/>
    <property type="evidence" value="ECO:0007669"/>
    <property type="project" value="InterPro"/>
</dbReference>
<dbReference type="InterPro" id="IPR036098">
    <property type="entry name" value="Thymidylate_synthase_ThyX_sf"/>
</dbReference>
<dbReference type="PROSITE" id="PS51331">
    <property type="entry name" value="THYX"/>
    <property type="match status" value="2"/>
</dbReference>
<evidence type="ECO:0008006" key="3">
    <source>
        <dbReference type="Google" id="ProtNLM"/>
    </source>
</evidence>
<proteinExistence type="predicted"/>
<evidence type="ECO:0000313" key="1">
    <source>
        <dbReference type="EMBL" id="OGK31256.1"/>
    </source>
</evidence>
<dbReference type="InterPro" id="IPR003669">
    <property type="entry name" value="Thymidylate_synthase_ThyX"/>
</dbReference>